<sequence length="337" mass="36166">MSSGNNNSGILATVGLNPIPSAGFIPTNSITNIQGKAQSIACYSAYNITFVPPYSQFSIANAALNSPANKTLQNIPAQNLYSGTYFTNKIVMAPIQATASLNGTKLSLLLEYPDASGSYTPFPNVLLEQSTTSAPAFTSQNFTSYQITQSFFFPGISSSGQIDPYLLTVNGDQSNALLGIYYSFYFVECTTSTTGSTSCKFTPASLQQIASSNSTTVLPIAVAFVAAQTYQSTDFASPNFFLFNPSVLNQSTIPETDFENFTTQILSNLSPALQNTTKYQQNSQRILGILYFDQFTPSKPQTIQCVFGQTVLVNNSAVIKTNPPCNPPVCVSCNPCS</sequence>
<protein>
    <submittedName>
        <fullName evidence="1">Uncharacterized protein</fullName>
    </submittedName>
</protein>
<proteinExistence type="predicted"/>
<evidence type="ECO:0000313" key="1">
    <source>
        <dbReference type="EMBL" id="QHT90612.1"/>
    </source>
</evidence>
<accession>A0A6C0ICL2</accession>
<reference evidence="1" key="1">
    <citation type="journal article" date="2020" name="Nature">
        <title>Giant virus diversity and host interactions through global metagenomics.</title>
        <authorList>
            <person name="Schulz F."/>
            <person name="Roux S."/>
            <person name="Paez-Espino D."/>
            <person name="Jungbluth S."/>
            <person name="Walsh D.A."/>
            <person name="Denef V.J."/>
            <person name="McMahon K.D."/>
            <person name="Konstantinidis K.T."/>
            <person name="Eloe-Fadrosh E.A."/>
            <person name="Kyrpides N.C."/>
            <person name="Woyke T."/>
        </authorList>
    </citation>
    <scope>NUCLEOTIDE SEQUENCE</scope>
    <source>
        <strain evidence="1">GVMAG-M-3300023184-71</strain>
    </source>
</reference>
<organism evidence="1">
    <name type="scientific">viral metagenome</name>
    <dbReference type="NCBI Taxonomy" id="1070528"/>
    <lineage>
        <taxon>unclassified sequences</taxon>
        <taxon>metagenomes</taxon>
        <taxon>organismal metagenomes</taxon>
    </lineage>
</organism>
<dbReference type="EMBL" id="MN740156">
    <property type="protein sequence ID" value="QHT90612.1"/>
    <property type="molecule type" value="Genomic_DNA"/>
</dbReference>
<dbReference type="AlphaFoldDB" id="A0A6C0ICL2"/>
<name>A0A6C0ICL2_9ZZZZ</name>